<evidence type="ECO:0000256" key="1">
    <source>
        <dbReference type="ARBA" id="ARBA00012513"/>
    </source>
</evidence>
<keyword evidence="2" id="KW-0723">Serine/threonine-protein kinase</keyword>
<keyword evidence="6 9" id="KW-0067">ATP-binding</keyword>
<evidence type="ECO:0000259" key="11">
    <source>
        <dbReference type="PROSITE" id="PS50011"/>
    </source>
</evidence>
<dbReference type="Proteomes" id="UP000729402">
    <property type="component" value="Unassembled WGS sequence"/>
</dbReference>
<dbReference type="PANTHER" id="PTHR47634">
    <property type="entry name" value="PROTEIN KINASE DOMAIN-CONTAINING PROTEIN-RELATED"/>
    <property type="match status" value="1"/>
</dbReference>
<dbReference type="GO" id="GO:0000245">
    <property type="term" value="P:spliceosomal complex assembly"/>
    <property type="evidence" value="ECO:0007669"/>
    <property type="project" value="TreeGrafter"/>
</dbReference>
<evidence type="ECO:0000256" key="5">
    <source>
        <dbReference type="ARBA" id="ARBA00022777"/>
    </source>
</evidence>
<feature type="compositionally biased region" description="Polar residues" evidence="10">
    <location>
        <begin position="569"/>
        <end position="578"/>
    </location>
</feature>
<keyword evidence="5" id="KW-0418">Kinase</keyword>
<dbReference type="GO" id="GO:0005524">
    <property type="term" value="F:ATP binding"/>
    <property type="evidence" value="ECO:0007669"/>
    <property type="project" value="UniProtKB-UniRule"/>
</dbReference>
<dbReference type="EMBL" id="JAAALK010000079">
    <property type="protein sequence ID" value="KAG8100017.1"/>
    <property type="molecule type" value="Genomic_DNA"/>
</dbReference>
<evidence type="ECO:0000256" key="4">
    <source>
        <dbReference type="ARBA" id="ARBA00022741"/>
    </source>
</evidence>
<keyword evidence="4 9" id="KW-0547">Nucleotide-binding</keyword>
<dbReference type="GO" id="GO:0050684">
    <property type="term" value="P:regulation of mRNA processing"/>
    <property type="evidence" value="ECO:0007669"/>
    <property type="project" value="TreeGrafter"/>
</dbReference>
<evidence type="ECO:0000256" key="8">
    <source>
        <dbReference type="ARBA" id="ARBA00048679"/>
    </source>
</evidence>
<evidence type="ECO:0000256" key="6">
    <source>
        <dbReference type="ARBA" id="ARBA00022840"/>
    </source>
</evidence>
<keyword evidence="13" id="KW-1185">Reference proteome</keyword>
<dbReference type="InterPro" id="IPR000719">
    <property type="entry name" value="Prot_kinase_dom"/>
</dbReference>
<evidence type="ECO:0000256" key="2">
    <source>
        <dbReference type="ARBA" id="ARBA00022527"/>
    </source>
</evidence>
<dbReference type="GO" id="GO:0004674">
    <property type="term" value="F:protein serine/threonine kinase activity"/>
    <property type="evidence" value="ECO:0007669"/>
    <property type="project" value="UniProtKB-KW"/>
</dbReference>
<feature type="domain" description="Protein kinase" evidence="11">
    <location>
        <begin position="43"/>
        <end position="416"/>
    </location>
</feature>
<evidence type="ECO:0000313" key="13">
    <source>
        <dbReference type="Proteomes" id="UP000729402"/>
    </source>
</evidence>
<proteinExistence type="predicted"/>
<dbReference type="PROSITE" id="PS50011">
    <property type="entry name" value="PROTEIN_KINASE_DOM"/>
    <property type="match status" value="1"/>
</dbReference>
<dbReference type="PANTHER" id="PTHR47634:SF22">
    <property type="entry name" value="PROTEIN KINASE DOMAIN-CONTAINING PROTEIN"/>
    <property type="match status" value="1"/>
</dbReference>
<evidence type="ECO:0000256" key="7">
    <source>
        <dbReference type="ARBA" id="ARBA00047899"/>
    </source>
</evidence>
<organism evidence="12 13">
    <name type="scientific">Zizania palustris</name>
    <name type="common">Northern wild rice</name>
    <dbReference type="NCBI Taxonomy" id="103762"/>
    <lineage>
        <taxon>Eukaryota</taxon>
        <taxon>Viridiplantae</taxon>
        <taxon>Streptophyta</taxon>
        <taxon>Embryophyta</taxon>
        <taxon>Tracheophyta</taxon>
        <taxon>Spermatophyta</taxon>
        <taxon>Magnoliopsida</taxon>
        <taxon>Liliopsida</taxon>
        <taxon>Poales</taxon>
        <taxon>Poaceae</taxon>
        <taxon>BOP clade</taxon>
        <taxon>Oryzoideae</taxon>
        <taxon>Oryzeae</taxon>
        <taxon>Zizaniinae</taxon>
        <taxon>Zizania</taxon>
    </lineage>
</organism>
<dbReference type="InterPro" id="IPR008271">
    <property type="entry name" value="Ser/Thr_kinase_AS"/>
</dbReference>
<feature type="compositionally biased region" description="Low complexity" evidence="10">
    <location>
        <begin position="982"/>
        <end position="992"/>
    </location>
</feature>
<dbReference type="EC" id="2.7.11.1" evidence="1"/>
<comment type="catalytic activity">
    <reaction evidence="8">
        <text>L-seryl-[protein] + ATP = O-phospho-L-seryl-[protein] + ADP + H(+)</text>
        <dbReference type="Rhea" id="RHEA:17989"/>
        <dbReference type="Rhea" id="RHEA-COMP:9863"/>
        <dbReference type="Rhea" id="RHEA-COMP:11604"/>
        <dbReference type="ChEBI" id="CHEBI:15378"/>
        <dbReference type="ChEBI" id="CHEBI:29999"/>
        <dbReference type="ChEBI" id="CHEBI:30616"/>
        <dbReference type="ChEBI" id="CHEBI:83421"/>
        <dbReference type="ChEBI" id="CHEBI:456216"/>
        <dbReference type="EC" id="2.7.11.1"/>
    </reaction>
</comment>
<dbReference type="PROSITE" id="PS00107">
    <property type="entry name" value="PROTEIN_KINASE_ATP"/>
    <property type="match status" value="1"/>
</dbReference>
<comment type="catalytic activity">
    <reaction evidence="7">
        <text>L-threonyl-[protein] + ATP = O-phospho-L-threonyl-[protein] + ADP + H(+)</text>
        <dbReference type="Rhea" id="RHEA:46608"/>
        <dbReference type="Rhea" id="RHEA-COMP:11060"/>
        <dbReference type="Rhea" id="RHEA-COMP:11605"/>
        <dbReference type="ChEBI" id="CHEBI:15378"/>
        <dbReference type="ChEBI" id="CHEBI:30013"/>
        <dbReference type="ChEBI" id="CHEBI:30616"/>
        <dbReference type="ChEBI" id="CHEBI:61977"/>
        <dbReference type="ChEBI" id="CHEBI:456216"/>
        <dbReference type="EC" id="2.7.11.1"/>
    </reaction>
</comment>
<reference evidence="12" key="2">
    <citation type="submission" date="2021-02" db="EMBL/GenBank/DDBJ databases">
        <authorList>
            <person name="Kimball J.A."/>
            <person name="Haas M.W."/>
            <person name="Macchietto M."/>
            <person name="Kono T."/>
            <person name="Duquette J."/>
            <person name="Shao M."/>
        </authorList>
    </citation>
    <scope>NUCLEOTIDE SEQUENCE</scope>
    <source>
        <tissue evidence="12">Fresh leaf tissue</tissue>
    </source>
</reference>
<name>A0A8J6BY72_ZIZPA</name>
<evidence type="ECO:0000256" key="9">
    <source>
        <dbReference type="PROSITE-ProRule" id="PRU10141"/>
    </source>
</evidence>
<evidence type="ECO:0000256" key="10">
    <source>
        <dbReference type="SAM" id="MobiDB-lite"/>
    </source>
</evidence>
<dbReference type="Pfam" id="PF00069">
    <property type="entry name" value="Pkinase"/>
    <property type="match status" value="2"/>
</dbReference>
<dbReference type="PROSITE" id="PS00108">
    <property type="entry name" value="PROTEIN_KINASE_ST"/>
    <property type="match status" value="1"/>
</dbReference>
<feature type="region of interest" description="Disordered" evidence="10">
    <location>
        <begin position="561"/>
        <end position="591"/>
    </location>
</feature>
<dbReference type="InterPro" id="IPR051334">
    <property type="entry name" value="SRPK"/>
</dbReference>
<feature type="binding site" evidence="9">
    <location>
        <position position="72"/>
    </location>
    <ligand>
        <name>ATP</name>
        <dbReference type="ChEBI" id="CHEBI:30616"/>
    </ligand>
</feature>
<feature type="compositionally biased region" description="Acidic residues" evidence="10">
    <location>
        <begin position="12"/>
        <end position="21"/>
    </location>
</feature>
<dbReference type="InterPro" id="IPR017441">
    <property type="entry name" value="Protein_kinase_ATP_BS"/>
</dbReference>
<reference evidence="12" key="1">
    <citation type="journal article" date="2021" name="bioRxiv">
        <title>Whole Genome Assembly and Annotation of Northern Wild Rice, Zizania palustris L., Supports a Whole Genome Duplication in the Zizania Genus.</title>
        <authorList>
            <person name="Haas M."/>
            <person name="Kono T."/>
            <person name="Macchietto M."/>
            <person name="Millas R."/>
            <person name="McGilp L."/>
            <person name="Shao M."/>
            <person name="Duquette J."/>
            <person name="Hirsch C.N."/>
            <person name="Kimball J."/>
        </authorList>
    </citation>
    <scope>NUCLEOTIDE SEQUENCE</scope>
    <source>
        <tissue evidence="12">Fresh leaf tissue</tissue>
    </source>
</reference>
<gene>
    <name evidence="12" type="ORF">GUJ93_ZPchr0013g35590</name>
</gene>
<feature type="region of interest" description="Disordered" evidence="10">
    <location>
        <begin position="1"/>
        <end position="29"/>
    </location>
</feature>
<feature type="compositionally biased region" description="Low complexity" evidence="10">
    <location>
        <begin position="1000"/>
        <end position="1011"/>
    </location>
</feature>
<dbReference type="AlphaFoldDB" id="A0A8J6BY72"/>
<dbReference type="FunFam" id="1.10.510.10:FF:000425">
    <property type="entry name" value="Serine/threonine-protein kinase SRPK"/>
    <property type="match status" value="1"/>
</dbReference>
<protein>
    <recommendedName>
        <fullName evidence="1">non-specific serine/threonine protein kinase</fullName>
        <ecNumber evidence="1">2.7.11.1</ecNumber>
    </recommendedName>
</protein>
<feature type="region of interest" description="Disordered" evidence="10">
    <location>
        <begin position="953"/>
        <end position="1027"/>
    </location>
</feature>
<sequence length="1027" mass="111129">MSRASLSPSSSGDEEEEDEGVEGYRKGGYHDVRPGDQFAAGRYVAQRKLGWGNFSTVWLAFDVQSQKFVALKIQKSAPEFAQAALHEIEFLSEITKRDPLSCKCTIQLIDHFKHIGPNGQHICLVFEFLGDSLLKLVQYNRYHGIGFGRVREICRSILIGLDYLHRELGIIHSDLKLENILLVSTIDPSKDPIRSGLQPNLERPEGNPNGEVVLKPIEKKLKMRARRVLAKLAEKRKTAAECARADRSLDGIDMTCKIVDFGNACWADKQFTDFIQTRQYRAPEVILGSGYSFPVDMWSFACIAFELATGEMLFTPKEGQGYSEDEDHLALMMEVLGKIPKKIATMGAKSKEYFDRHGDLKRIRRLKLSSVERVLVDKYKISESDAREFTDFICPLLDFAPEKRPTAAQCLRHKWLQCNDGKTCGALNITDAKNVGVACSTGNTVRSNSKSIDVTNSIGGMPDSFAEKVDAKCNTNRRMFVNSDTENSDLQLNSNAKSNDVNSNAESIMNRDSKKAGIKPGIGSVTNRNAGISDVKTVMGSITNRDAETIDVKPNIGSIASRGDRSCDTKSNIGSVSNKDAKTIDGKPSTSNIVTRDNKIGDAKSNTESVANRDAKTTDVKTTDVKRNFQSVVNSYLRNIDVNRNNGSTADGDVKHLDSKPNNIGGAASVDAKGISTKANTGSFQNSDARNIMKANTGSVANSDAKINDVQTNTESVTSSDVNDTENKPNIGRVAASIQSSCPSPSAVVLHPPPGALIHGPPAAASPLSAQAPSAPSPLIRCGCRSPASGLLRADPARNPGQFLIGFDQQILNANTMPFLLSITEISYGSIKKAQTPLRSSICALPTPRLEPSPRAKLDFAAAPLPARAVGKENRRAHNEVALDLAAAVVNSKAAPAPAPAPCPSPLFERGRLYDLYSARRNERLKRKHGFPVGEEEAEAMAGDPCVAVELSKRRGAKKSGAESVRRSMTAAADFSTSRAATTTLGLRSSLRSSKEMKKASAASFAGAKPSSAKERRASTRSSAGMF</sequence>
<keyword evidence="3" id="KW-0808">Transferase</keyword>
<dbReference type="OrthoDB" id="2649at2759"/>
<accession>A0A8J6BY72</accession>
<evidence type="ECO:0000256" key="3">
    <source>
        <dbReference type="ARBA" id="ARBA00022679"/>
    </source>
</evidence>
<dbReference type="FunFam" id="3.30.200.20:FF:000303">
    <property type="entry name" value="Protein kinase superfamily protein"/>
    <property type="match status" value="1"/>
</dbReference>
<comment type="caution">
    <text evidence="12">The sequence shown here is derived from an EMBL/GenBank/DDBJ whole genome shotgun (WGS) entry which is preliminary data.</text>
</comment>
<dbReference type="SMART" id="SM00220">
    <property type="entry name" value="S_TKc"/>
    <property type="match status" value="1"/>
</dbReference>
<evidence type="ECO:0000313" key="12">
    <source>
        <dbReference type="EMBL" id="KAG8100017.1"/>
    </source>
</evidence>